<evidence type="ECO:0000313" key="1">
    <source>
        <dbReference type="EMBL" id="KYG77652.1"/>
    </source>
</evidence>
<dbReference type="AlphaFoldDB" id="A0A150XG24"/>
<accession>A0A150XG24</accession>
<name>A0A150XG24_9BACT</name>
<dbReference type="EMBL" id="LRPC01000001">
    <property type="protein sequence ID" value="KYG77652.1"/>
    <property type="molecule type" value="Genomic_DNA"/>
</dbReference>
<comment type="caution">
    <text evidence="1">The sequence shown here is derived from an EMBL/GenBank/DDBJ whole genome shotgun (WGS) entry which is preliminary data.</text>
</comment>
<dbReference type="Proteomes" id="UP000075606">
    <property type="component" value="Unassembled WGS sequence"/>
</dbReference>
<keyword evidence="2" id="KW-1185">Reference proteome</keyword>
<reference evidence="1 2" key="1">
    <citation type="submission" date="2016-01" db="EMBL/GenBank/DDBJ databases">
        <title>Genome sequencing of Roseivirga spongicola UST030701-084.</title>
        <authorList>
            <person name="Selvaratnam C."/>
            <person name="Thevarajoo S."/>
            <person name="Goh K.M."/>
            <person name="Ee R."/>
            <person name="Chan K.-G."/>
            <person name="Chong C.S."/>
        </authorList>
    </citation>
    <scope>NUCLEOTIDE SEQUENCE [LARGE SCALE GENOMIC DNA]</scope>
    <source>
        <strain evidence="1 2">UST030701-084</strain>
    </source>
</reference>
<protein>
    <submittedName>
        <fullName evidence="1">Uncharacterized protein</fullName>
    </submittedName>
</protein>
<sequence length="283" mass="32027">MFVLASCASTNNLNITSKTSLWNLSELSETELAMANELLAYGLEHEALYTLLDTLKPMSSMGFPLSYPIAKAGEMKDGDKNVVDLRSDSTQMALAELTKWNNVLESLSNEEFSFHLIPYRFAYQGKRNLQILVVRRDKLAELLKDKAAFFAQWGFTANADPATVLTAMEFEERNDRYRAYGYLFGYPEHAVNFFVEASISEKETGEFVTRDFFSIPVAVGKTGYFTYATPKGYTPIEVDSAIYRAAVSTLDQYISLKPKYSDIDGEVDAVRLISDFWKRNTDR</sequence>
<proteinExistence type="predicted"/>
<dbReference type="STRING" id="333140.AWW68_02450"/>
<evidence type="ECO:0000313" key="2">
    <source>
        <dbReference type="Proteomes" id="UP000075606"/>
    </source>
</evidence>
<organism evidence="1 2">
    <name type="scientific">Roseivirga spongicola</name>
    <dbReference type="NCBI Taxonomy" id="333140"/>
    <lineage>
        <taxon>Bacteria</taxon>
        <taxon>Pseudomonadati</taxon>
        <taxon>Bacteroidota</taxon>
        <taxon>Cytophagia</taxon>
        <taxon>Cytophagales</taxon>
        <taxon>Roseivirgaceae</taxon>
        <taxon>Roseivirga</taxon>
    </lineage>
</organism>
<gene>
    <name evidence="1" type="ORF">AWW68_02450</name>
</gene>